<dbReference type="InterPro" id="IPR008250">
    <property type="entry name" value="ATPase_P-typ_transduc_dom_A_sf"/>
</dbReference>
<accession>A0A2H1FD97</accession>
<dbReference type="Gene3D" id="3.40.1110.10">
    <property type="entry name" value="Calcium-transporting ATPase, cytoplasmic domain N"/>
    <property type="match status" value="1"/>
</dbReference>
<name>A0A2H1FD97_9ARCH</name>
<reference evidence="14" key="1">
    <citation type="submission" date="2017-03" db="EMBL/GenBank/DDBJ databases">
        <authorList>
            <person name="Herbold C."/>
        </authorList>
    </citation>
    <scope>NUCLEOTIDE SEQUENCE [LARGE SCALE GENOMIC DNA]</scope>
</reference>
<dbReference type="SFLD" id="SFLDS00003">
    <property type="entry name" value="Haloacid_Dehalogenase"/>
    <property type="match status" value="1"/>
</dbReference>
<organism evidence="13 14">
    <name type="scientific">Candidatus Nitrosotalea okcheonensis</name>
    <dbReference type="NCBI Taxonomy" id="1903276"/>
    <lineage>
        <taxon>Archaea</taxon>
        <taxon>Nitrososphaerota</taxon>
        <taxon>Nitrososphaeria</taxon>
        <taxon>Nitrosotaleales</taxon>
        <taxon>Nitrosotaleaceae</taxon>
        <taxon>Nitrosotalea</taxon>
    </lineage>
</organism>
<keyword evidence="14" id="KW-1185">Reference proteome</keyword>
<keyword evidence="3" id="KW-1003">Cell membrane</keyword>
<dbReference type="Proteomes" id="UP000230607">
    <property type="component" value="Chromosome 1"/>
</dbReference>
<evidence type="ECO:0000259" key="12">
    <source>
        <dbReference type="Pfam" id="PF00122"/>
    </source>
</evidence>
<dbReference type="GO" id="GO:0005886">
    <property type="term" value="C:plasma membrane"/>
    <property type="evidence" value="ECO:0007669"/>
    <property type="project" value="UniProtKB-SubCell"/>
</dbReference>
<feature type="domain" description="P-type ATPase A" evidence="12">
    <location>
        <begin position="124"/>
        <end position="224"/>
    </location>
</feature>
<dbReference type="Gene3D" id="3.40.50.1000">
    <property type="entry name" value="HAD superfamily/HAD-like"/>
    <property type="match status" value="1"/>
</dbReference>
<dbReference type="GO" id="GO:0016887">
    <property type="term" value="F:ATP hydrolysis activity"/>
    <property type="evidence" value="ECO:0007669"/>
    <property type="project" value="InterPro"/>
</dbReference>
<dbReference type="Pfam" id="PF00122">
    <property type="entry name" value="E1-E2_ATPase"/>
    <property type="match status" value="1"/>
</dbReference>
<keyword evidence="9 11" id="KW-1133">Transmembrane helix</keyword>
<evidence type="ECO:0000256" key="5">
    <source>
        <dbReference type="ARBA" id="ARBA00022723"/>
    </source>
</evidence>
<dbReference type="InterPro" id="IPR001757">
    <property type="entry name" value="P_typ_ATPase"/>
</dbReference>
<dbReference type="AlphaFoldDB" id="A0A2H1FD97"/>
<proteinExistence type="inferred from homology"/>
<dbReference type="InterPro" id="IPR044492">
    <property type="entry name" value="P_typ_ATPase_HD_dom"/>
</dbReference>
<dbReference type="GO" id="GO:0046872">
    <property type="term" value="F:metal ion binding"/>
    <property type="evidence" value="ECO:0007669"/>
    <property type="project" value="UniProtKB-KW"/>
</dbReference>
<comment type="similarity">
    <text evidence="2">Belongs to the cation transport ATPase (P-type) (TC 3.A.3) family. Type IB subfamily.</text>
</comment>
<evidence type="ECO:0000256" key="2">
    <source>
        <dbReference type="ARBA" id="ARBA00006024"/>
    </source>
</evidence>
<evidence type="ECO:0000256" key="11">
    <source>
        <dbReference type="SAM" id="Phobius"/>
    </source>
</evidence>
<evidence type="ECO:0000313" key="13">
    <source>
        <dbReference type="EMBL" id="SMH70730.1"/>
    </source>
</evidence>
<dbReference type="EMBL" id="LT841358">
    <property type="protein sequence ID" value="SMH70730.1"/>
    <property type="molecule type" value="Genomic_DNA"/>
</dbReference>
<evidence type="ECO:0000256" key="8">
    <source>
        <dbReference type="ARBA" id="ARBA00022967"/>
    </source>
</evidence>
<keyword evidence="4 11" id="KW-0812">Transmembrane</keyword>
<dbReference type="InterPro" id="IPR027256">
    <property type="entry name" value="P-typ_ATPase_IB"/>
</dbReference>
<evidence type="ECO:0000256" key="1">
    <source>
        <dbReference type="ARBA" id="ARBA00004651"/>
    </source>
</evidence>
<evidence type="ECO:0000256" key="3">
    <source>
        <dbReference type="ARBA" id="ARBA00022475"/>
    </source>
</evidence>
<dbReference type="GO" id="GO:0019829">
    <property type="term" value="F:ATPase-coupled monoatomic cation transmembrane transporter activity"/>
    <property type="evidence" value="ECO:0007669"/>
    <property type="project" value="InterPro"/>
</dbReference>
<dbReference type="SUPFAM" id="SSF81665">
    <property type="entry name" value="Calcium ATPase, transmembrane domain M"/>
    <property type="match status" value="1"/>
</dbReference>
<feature type="transmembrane region" description="Helical" evidence="11">
    <location>
        <begin position="75"/>
        <end position="99"/>
    </location>
</feature>
<dbReference type="InterPro" id="IPR036412">
    <property type="entry name" value="HAD-like_sf"/>
</dbReference>
<evidence type="ECO:0000256" key="10">
    <source>
        <dbReference type="ARBA" id="ARBA00023136"/>
    </source>
</evidence>
<evidence type="ECO:0000256" key="9">
    <source>
        <dbReference type="ARBA" id="ARBA00022989"/>
    </source>
</evidence>
<dbReference type="Pfam" id="PF00702">
    <property type="entry name" value="Hydrolase"/>
    <property type="match status" value="1"/>
</dbReference>
<evidence type="ECO:0000313" key="14">
    <source>
        <dbReference type="Proteomes" id="UP000230607"/>
    </source>
</evidence>
<dbReference type="GO" id="GO:0005524">
    <property type="term" value="F:ATP binding"/>
    <property type="evidence" value="ECO:0007669"/>
    <property type="project" value="UniProtKB-KW"/>
</dbReference>
<dbReference type="SFLD" id="SFLDG00002">
    <property type="entry name" value="C1.7:_P-type_atpase_like"/>
    <property type="match status" value="1"/>
</dbReference>
<protein>
    <submittedName>
        <fullName evidence="13">Cation transport ATPase</fullName>
    </submittedName>
</protein>
<dbReference type="SFLD" id="SFLDF00027">
    <property type="entry name" value="p-type_atpase"/>
    <property type="match status" value="1"/>
</dbReference>
<keyword evidence="10 11" id="KW-0472">Membrane</keyword>
<feature type="transmembrane region" description="Helical" evidence="11">
    <location>
        <begin position="576"/>
        <end position="593"/>
    </location>
</feature>
<dbReference type="InterPro" id="IPR018303">
    <property type="entry name" value="ATPase_P-typ_P_site"/>
</dbReference>
<dbReference type="SUPFAM" id="SSF81653">
    <property type="entry name" value="Calcium ATPase, transduction domain A"/>
    <property type="match status" value="1"/>
</dbReference>
<dbReference type="NCBIfam" id="TIGR01494">
    <property type="entry name" value="ATPase_P-type"/>
    <property type="match status" value="1"/>
</dbReference>
<dbReference type="InterPro" id="IPR023299">
    <property type="entry name" value="ATPase_P-typ_cyto_dom_N"/>
</dbReference>
<gene>
    <name evidence="13" type="ORF">NCS_10537</name>
</gene>
<feature type="transmembrane region" description="Helical" evidence="11">
    <location>
        <begin position="240"/>
        <end position="259"/>
    </location>
</feature>
<dbReference type="InterPro" id="IPR023214">
    <property type="entry name" value="HAD_sf"/>
</dbReference>
<dbReference type="PROSITE" id="PS00154">
    <property type="entry name" value="ATPASE_E1_E2"/>
    <property type="match status" value="1"/>
</dbReference>
<dbReference type="NCBIfam" id="TIGR01525">
    <property type="entry name" value="ATPase-IB_hvy"/>
    <property type="match status" value="1"/>
</dbReference>
<dbReference type="GO" id="GO:0015086">
    <property type="term" value="F:cadmium ion transmembrane transporter activity"/>
    <property type="evidence" value="ECO:0007669"/>
    <property type="project" value="TreeGrafter"/>
</dbReference>
<feature type="transmembrane region" description="Helical" evidence="11">
    <location>
        <begin position="20"/>
        <end position="38"/>
    </location>
</feature>
<dbReference type="InterPro" id="IPR051014">
    <property type="entry name" value="Cation_Transport_ATPase_IB"/>
</dbReference>
<dbReference type="PANTHER" id="PTHR48085:SF5">
    <property type="entry name" value="CADMIUM_ZINC-TRANSPORTING ATPASE HMA4-RELATED"/>
    <property type="match status" value="1"/>
</dbReference>
<keyword evidence="7" id="KW-0067">ATP-binding</keyword>
<sequence length="620" mass="66955">MMCVMEQLRKITWFTRHYPVPILALLGLIVGGALQATNEPQAGKIIWLITLILGGIPVVWQTMHEILHKHFVADIVAMLAIIVSIILNDSFPGMIIVLMQSGGKALEDYAYRRASSSLDNLLSHAPRIAHRKIDHDLEEIQVSQINIGDTLVIKSGDVIPVDGEILSMVSRIDESSLTGEPLPKTKTNGDQVFSGTVNIGDVFDIKATRKSEESQYSKIVNLVKKAQHEKAPIQRMADKYAIWFTPITLVASISGWLVTNNFETILAVLVVATPCSLIFATPVAIISGINRAAKSGIIVKTGAAMEHVAKTQVAVFDKTGTITHGTPAVERILSFDVISSEDILLKAASLEQLSSHPIASMIVQKGKEKFGKLLIPENFREISGAGVEGRVGEDHIMIGSPSIFANVGEGIFNNTNVMTDKIKSKGRMVAFVAFNGRLSGAIMFGDEIRPDVKTMIQQLKIRGVKKTVLLTGDIKNNAKNIAEQSGIIDYEANLIPEEKVVAVKKLRQEFENVTMIGDGINDAPALAASTVGIAMGAKGTAISAEAADIVFLVDRVSKIIDVIDISKRTIKVAKQSILVGLGGSFFFMAIAMLGHLPPAIGAILQEVLDVSVILNALRAR</sequence>
<feature type="transmembrane region" description="Helical" evidence="11">
    <location>
        <begin position="265"/>
        <end position="286"/>
    </location>
</feature>
<dbReference type="InterPro" id="IPR023298">
    <property type="entry name" value="ATPase_P-typ_TM_dom_sf"/>
</dbReference>
<dbReference type="FunFam" id="2.70.150.10:FF:000020">
    <property type="entry name" value="Copper-exporting P-type ATPase A"/>
    <property type="match status" value="1"/>
</dbReference>
<keyword evidence="6" id="KW-0547">Nucleotide-binding</keyword>
<comment type="subcellular location">
    <subcellularLocation>
        <location evidence="1">Cell membrane</location>
        <topology evidence="1">Multi-pass membrane protein</topology>
    </subcellularLocation>
</comment>
<dbReference type="SUPFAM" id="SSF56784">
    <property type="entry name" value="HAD-like"/>
    <property type="match status" value="1"/>
</dbReference>
<dbReference type="PANTHER" id="PTHR48085">
    <property type="entry name" value="CADMIUM/ZINC-TRANSPORTING ATPASE HMA2-RELATED"/>
    <property type="match status" value="1"/>
</dbReference>
<keyword evidence="8" id="KW-1278">Translocase</keyword>
<evidence type="ECO:0000256" key="7">
    <source>
        <dbReference type="ARBA" id="ARBA00022840"/>
    </source>
</evidence>
<evidence type="ECO:0000256" key="6">
    <source>
        <dbReference type="ARBA" id="ARBA00022741"/>
    </source>
</evidence>
<dbReference type="PRINTS" id="PR00119">
    <property type="entry name" value="CATATPASE"/>
</dbReference>
<evidence type="ECO:0000256" key="4">
    <source>
        <dbReference type="ARBA" id="ARBA00022692"/>
    </source>
</evidence>
<dbReference type="Gene3D" id="2.70.150.10">
    <property type="entry name" value="Calcium-transporting ATPase, cytoplasmic transduction domain A"/>
    <property type="match status" value="1"/>
</dbReference>
<feature type="transmembrane region" description="Helical" evidence="11">
    <location>
        <begin position="45"/>
        <end position="63"/>
    </location>
</feature>
<keyword evidence="5" id="KW-0479">Metal-binding</keyword>
<dbReference type="InterPro" id="IPR059000">
    <property type="entry name" value="ATPase_P-type_domA"/>
</dbReference>